<dbReference type="EMBL" id="GBXM01026473">
    <property type="protein sequence ID" value="JAH82104.1"/>
    <property type="molecule type" value="Transcribed_RNA"/>
</dbReference>
<reference evidence="1" key="2">
    <citation type="journal article" date="2015" name="Fish Shellfish Immunol.">
        <title>Early steps in the European eel (Anguilla anguilla)-Vibrio vulnificus interaction in the gills: Role of the RtxA13 toxin.</title>
        <authorList>
            <person name="Callol A."/>
            <person name="Pajuelo D."/>
            <person name="Ebbesson L."/>
            <person name="Teles M."/>
            <person name="MacKenzie S."/>
            <person name="Amaro C."/>
        </authorList>
    </citation>
    <scope>NUCLEOTIDE SEQUENCE</scope>
</reference>
<proteinExistence type="predicted"/>
<protein>
    <submittedName>
        <fullName evidence="1">Uncharacterized protein</fullName>
    </submittedName>
</protein>
<evidence type="ECO:0000313" key="1">
    <source>
        <dbReference type="EMBL" id="JAH82104.1"/>
    </source>
</evidence>
<dbReference type="AlphaFoldDB" id="A0A0E9VVD1"/>
<reference evidence="1" key="1">
    <citation type="submission" date="2014-11" db="EMBL/GenBank/DDBJ databases">
        <authorList>
            <person name="Amaro Gonzalez C."/>
        </authorList>
    </citation>
    <scope>NUCLEOTIDE SEQUENCE</scope>
</reference>
<organism evidence="1">
    <name type="scientific">Anguilla anguilla</name>
    <name type="common">European freshwater eel</name>
    <name type="synonym">Muraena anguilla</name>
    <dbReference type="NCBI Taxonomy" id="7936"/>
    <lineage>
        <taxon>Eukaryota</taxon>
        <taxon>Metazoa</taxon>
        <taxon>Chordata</taxon>
        <taxon>Craniata</taxon>
        <taxon>Vertebrata</taxon>
        <taxon>Euteleostomi</taxon>
        <taxon>Actinopterygii</taxon>
        <taxon>Neopterygii</taxon>
        <taxon>Teleostei</taxon>
        <taxon>Anguilliformes</taxon>
        <taxon>Anguillidae</taxon>
        <taxon>Anguilla</taxon>
    </lineage>
</organism>
<name>A0A0E9VVD1_ANGAN</name>
<accession>A0A0E9VVD1</accession>
<sequence>MYISVDQPLCLSADMYISGTLSVKPAIHINA</sequence>